<dbReference type="RefSeq" id="WP_085383178.1">
    <property type="nucleotide sequence ID" value="NZ_NAFJ01000074.1"/>
</dbReference>
<protein>
    <recommendedName>
        <fullName evidence="6">O-antigen ligase-related domain-containing protein</fullName>
    </recommendedName>
</protein>
<feature type="transmembrane region" description="Helical" evidence="5">
    <location>
        <begin position="178"/>
        <end position="196"/>
    </location>
</feature>
<dbReference type="InterPro" id="IPR051533">
    <property type="entry name" value="WaaL-like"/>
</dbReference>
<keyword evidence="8" id="KW-1185">Reference proteome</keyword>
<comment type="subcellular location">
    <subcellularLocation>
        <location evidence="1">Membrane</location>
        <topology evidence="1">Multi-pass membrane protein</topology>
    </subcellularLocation>
</comment>
<evidence type="ECO:0000313" key="8">
    <source>
        <dbReference type="Proteomes" id="UP000193884"/>
    </source>
</evidence>
<comment type="caution">
    <text evidence="7">The sequence shown here is derived from an EMBL/GenBank/DDBJ whole genome shotgun (WGS) entry which is preliminary data.</text>
</comment>
<evidence type="ECO:0000256" key="2">
    <source>
        <dbReference type="ARBA" id="ARBA00022692"/>
    </source>
</evidence>
<feature type="transmembrane region" description="Helical" evidence="5">
    <location>
        <begin position="133"/>
        <end position="148"/>
    </location>
</feature>
<evidence type="ECO:0000256" key="4">
    <source>
        <dbReference type="ARBA" id="ARBA00023136"/>
    </source>
</evidence>
<feature type="transmembrane region" description="Helical" evidence="5">
    <location>
        <begin position="257"/>
        <end position="279"/>
    </location>
</feature>
<keyword evidence="2 5" id="KW-0812">Transmembrane</keyword>
<dbReference type="PANTHER" id="PTHR37422">
    <property type="entry name" value="TEICHURONIC ACID BIOSYNTHESIS PROTEIN TUAE"/>
    <property type="match status" value="1"/>
</dbReference>
<proteinExistence type="predicted"/>
<evidence type="ECO:0000256" key="1">
    <source>
        <dbReference type="ARBA" id="ARBA00004141"/>
    </source>
</evidence>
<dbReference type="PANTHER" id="PTHR37422:SF13">
    <property type="entry name" value="LIPOPOLYSACCHARIDE BIOSYNTHESIS PROTEIN PA4999-RELATED"/>
    <property type="match status" value="1"/>
</dbReference>
<dbReference type="Proteomes" id="UP000193884">
    <property type="component" value="Unassembled WGS sequence"/>
</dbReference>
<feature type="transmembrane region" description="Helical" evidence="5">
    <location>
        <begin position="47"/>
        <end position="65"/>
    </location>
</feature>
<feature type="domain" description="O-antigen ligase-related" evidence="6">
    <location>
        <begin position="141"/>
        <end position="274"/>
    </location>
</feature>
<evidence type="ECO:0000313" key="7">
    <source>
        <dbReference type="EMBL" id="OSJ35978.1"/>
    </source>
</evidence>
<dbReference type="EMBL" id="NAFK01000097">
    <property type="protein sequence ID" value="OSJ35978.1"/>
    <property type="molecule type" value="Genomic_DNA"/>
</dbReference>
<gene>
    <name evidence="7" type="ORF">BST63_01070</name>
</gene>
<evidence type="ECO:0000256" key="5">
    <source>
        <dbReference type="SAM" id="Phobius"/>
    </source>
</evidence>
<keyword evidence="4 5" id="KW-0472">Membrane</keyword>
<sequence>MMLAATVTDGFEGLKGAGIATIEFTGAYLTFRYLLGPVDSSVRLARFACKLIILVVGIALLDPLSDKLFTYEFIKGITGYVKPGYEDALALKAETFYRDGVVRAMGPLEHSILFGAVCVWFGTVALTTFRHQIFGWGIAGVALIGVWFSQARSPLLGCLIGFALAIFHSASPRFTARWKLVGLCVTAVLLTVFTFSNSPVATLVRLSGVNPEAAWARQAIWETAGPVVLGSPIFGIGLHGDWNWQAHGALVSSSVDAFWLATAMSYGIPGSALILLTIASACGLGSIDKSPHLTPEEGRLSVALGIVLATIVFLGFMVHFWGICWILIAVFTGMRANLAETAVLRERAARAAEARYDPITGNVYRRRWTARS</sequence>
<evidence type="ECO:0000256" key="3">
    <source>
        <dbReference type="ARBA" id="ARBA00022989"/>
    </source>
</evidence>
<feature type="transmembrane region" description="Helical" evidence="5">
    <location>
        <begin position="108"/>
        <end position="126"/>
    </location>
</feature>
<evidence type="ECO:0000259" key="6">
    <source>
        <dbReference type="Pfam" id="PF04932"/>
    </source>
</evidence>
<feature type="transmembrane region" description="Helical" evidence="5">
    <location>
        <begin position="16"/>
        <end position="35"/>
    </location>
</feature>
<feature type="transmembrane region" description="Helical" evidence="5">
    <location>
        <begin position="300"/>
        <end position="328"/>
    </location>
</feature>
<dbReference type="Pfam" id="PF04932">
    <property type="entry name" value="Wzy_C"/>
    <property type="match status" value="1"/>
</dbReference>
<accession>A0ABX3XB81</accession>
<keyword evidence="3 5" id="KW-1133">Transmembrane helix</keyword>
<reference evidence="7 8" key="1">
    <citation type="submission" date="2017-03" db="EMBL/GenBank/DDBJ databases">
        <title>Whole genome sequences of fourteen strains of Bradyrhizobium canariense and one strain of Bradyrhizobium japonicum isolated from Lupinus (Papilionoideae: Genisteae) species in Algeria.</title>
        <authorList>
            <person name="Crovadore J."/>
            <person name="Chekireb D."/>
            <person name="Brachmann A."/>
            <person name="Chablais R."/>
            <person name="Cochard B."/>
            <person name="Lefort F."/>
        </authorList>
    </citation>
    <scope>NUCLEOTIDE SEQUENCE [LARGE SCALE GENOMIC DNA]</scope>
    <source>
        <strain evidence="7 8">UBMAN05</strain>
    </source>
</reference>
<dbReference type="InterPro" id="IPR007016">
    <property type="entry name" value="O-antigen_ligase-rel_domated"/>
</dbReference>
<organism evidence="7 8">
    <name type="scientific">Bradyrhizobium canariense</name>
    <dbReference type="NCBI Taxonomy" id="255045"/>
    <lineage>
        <taxon>Bacteria</taxon>
        <taxon>Pseudomonadati</taxon>
        <taxon>Pseudomonadota</taxon>
        <taxon>Alphaproteobacteria</taxon>
        <taxon>Hyphomicrobiales</taxon>
        <taxon>Nitrobacteraceae</taxon>
        <taxon>Bradyrhizobium</taxon>
    </lineage>
</organism>
<feature type="transmembrane region" description="Helical" evidence="5">
    <location>
        <begin position="154"/>
        <end position="171"/>
    </location>
</feature>
<name>A0ABX3XB81_9BRAD</name>